<organism evidence="5 6">
    <name type="scientific">Flexistipes sinusarabici</name>
    <dbReference type="NCBI Taxonomy" id="2352"/>
    <lineage>
        <taxon>Bacteria</taxon>
        <taxon>Pseudomonadati</taxon>
        <taxon>Deferribacterota</taxon>
        <taxon>Deferribacteres</taxon>
        <taxon>Deferribacterales</taxon>
        <taxon>Flexistipitaceae</taxon>
        <taxon>Flexistipes</taxon>
    </lineage>
</organism>
<dbReference type="PANTHER" id="PTHR34298">
    <property type="entry name" value="SEGREGATION AND CONDENSATION PROTEIN B"/>
    <property type="match status" value="1"/>
</dbReference>
<evidence type="ECO:0000256" key="2">
    <source>
        <dbReference type="ARBA" id="ARBA00022618"/>
    </source>
</evidence>
<dbReference type="InterPro" id="IPR005234">
    <property type="entry name" value="ScpB_csome_segregation"/>
</dbReference>
<evidence type="ECO:0000256" key="4">
    <source>
        <dbReference type="ARBA" id="ARBA00023306"/>
    </source>
</evidence>
<dbReference type="InterPro" id="IPR036390">
    <property type="entry name" value="WH_DNA-bd_sf"/>
</dbReference>
<evidence type="ECO:0000313" key="6">
    <source>
        <dbReference type="Proteomes" id="UP000262325"/>
    </source>
</evidence>
<dbReference type="PANTHER" id="PTHR34298:SF2">
    <property type="entry name" value="SEGREGATION AND CONDENSATION PROTEIN B"/>
    <property type="match status" value="1"/>
</dbReference>
<accession>A0A3D5Q9U9</accession>
<comment type="caution">
    <text evidence="5">The sequence shown here is derived from an EMBL/GenBank/DDBJ whole genome shotgun (WGS) entry which is preliminary data.</text>
</comment>
<dbReference type="NCBIfam" id="TIGR00281">
    <property type="entry name" value="SMC-Scp complex subunit ScpB"/>
    <property type="match status" value="1"/>
</dbReference>
<dbReference type="SUPFAM" id="SSF46785">
    <property type="entry name" value="Winged helix' DNA-binding domain"/>
    <property type="match status" value="2"/>
</dbReference>
<evidence type="ECO:0000256" key="1">
    <source>
        <dbReference type="ARBA" id="ARBA00022490"/>
    </source>
</evidence>
<protein>
    <submittedName>
        <fullName evidence="5">SMC-Scp complex subunit ScpB</fullName>
    </submittedName>
</protein>
<name>A0A3D5Q9U9_FLESI</name>
<dbReference type="GO" id="GO:0051301">
    <property type="term" value="P:cell division"/>
    <property type="evidence" value="ECO:0007669"/>
    <property type="project" value="UniProtKB-KW"/>
</dbReference>
<sequence length="172" mass="20092">MQNKEKQMFFASLFLSGKPLNLKFFREMFDPINMENRLDEFAHEFNSMQTGLFIRKVAEGYQMVTDTAIFDELSTFFGERAENLSKAAMETVAVVAYKQPVTKIEIEELRGVNSAGVIRQLLDKNLIRVMGRKDVPGRPMLYCTTKYFLEYFNLKTLSELPTFREWQELKQS</sequence>
<dbReference type="InterPro" id="IPR036388">
    <property type="entry name" value="WH-like_DNA-bd_sf"/>
</dbReference>
<dbReference type="RefSeq" id="WP_273264850.1">
    <property type="nucleotide sequence ID" value="NZ_JAAZVV010000007.1"/>
</dbReference>
<keyword evidence="3" id="KW-0159">Chromosome partition</keyword>
<dbReference type="EMBL" id="DPPF01000040">
    <property type="protein sequence ID" value="HCW92430.1"/>
    <property type="molecule type" value="Genomic_DNA"/>
</dbReference>
<keyword evidence="1" id="KW-0963">Cytoplasm</keyword>
<proteinExistence type="predicted"/>
<gene>
    <name evidence="5" type="primary">scpB</name>
    <name evidence="5" type="ORF">DHM44_01975</name>
</gene>
<evidence type="ECO:0000313" key="5">
    <source>
        <dbReference type="EMBL" id="HCW92430.1"/>
    </source>
</evidence>
<evidence type="ECO:0000256" key="3">
    <source>
        <dbReference type="ARBA" id="ARBA00022829"/>
    </source>
</evidence>
<dbReference type="PIRSF" id="PIRSF019345">
    <property type="entry name" value="ScpB"/>
    <property type="match status" value="1"/>
</dbReference>
<dbReference type="Proteomes" id="UP000262325">
    <property type="component" value="Unassembled WGS sequence"/>
</dbReference>
<dbReference type="GO" id="GO:0051304">
    <property type="term" value="P:chromosome separation"/>
    <property type="evidence" value="ECO:0007669"/>
    <property type="project" value="InterPro"/>
</dbReference>
<dbReference type="Pfam" id="PF04079">
    <property type="entry name" value="SMC_ScpB"/>
    <property type="match status" value="1"/>
</dbReference>
<dbReference type="Gene3D" id="1.10.10.10">
    <property type="entry name" value="Winged helix-like DNA-binding domain superfamily/Winged helix DNA-binding domain"/>
    <property type="match status" value="2"/>
</dbReference>
<dbReference type="AlphaFoldDB" id="A0A3D5Q9U9"/>
<keyword evidence="4" id="KW-0131">Cell cycle</keyword>
<keyword evidence="2" id="KW-0132">Cell division</keyword>
<reference evidence="5 6" key="1">
    <citation type="journal article" date="2018" name="Nat. Biotechnol.">
        <title>A standardized bacterial taxonomy based on genome phylogeny substantially revises the tree of life.</title>
        <authorList>
            <person name="Parks D.H."/>
            <person name="Chuvochina M."/>
            <person name="Waite D.W."/>
            <person name="Rinke C."/>
            <person name="Skarshewski A."/>
            <person name="Chaumeil P.A."/>
            <person name="Hugenholtz P."/>
        </authorList>
    </citation>
    <scope>NUCLEOTIDE SEQUENCE [LARGE SCALE GENOMIC DNA]</scope>
    <source>
        <strain evidence="5">UBA8672</strain>
    </source>
</reference>